<dbReference type="Proteomes" id="UP001595803">
    <property type="component" value="Unassembled WGS sequence"/>
</dbReference>
<dbReference type="EMBL" id="JBHRZG010000009">
    <property type="protein sequence ID" value="MFC3832930.1"/>
    <property type="molecule type" value="Genomic_DNA"/>
</dbReference>
<proteinExistence type="predicted"/>
<evidence type="ECO:0000313" key="2">
    <source>
        <dbReference type="EMBL" id="MFC3832930.1"/>
    </source>
</evidence>
<accession>A0ABV7Z9M7</accession>
<name>A0ABV7Z9M7_9DEIO</name>
<comment type="caution">
    <text evidence="2">The sequence shown here is derived from an EMBL/GenBank/DDBJ whole genome shotgun (WGS) entry which is preliminary data.</text>
</comment>
<feature type="region of interest" description="Disordered" evidence="1">
    <location>
        <begin position="1"/>
        <end position="30"/>
    </location>
</feature>
<organism evidence="2 3">
    <name type="scientific">Deinococcus rufus</name>
    <dbReference type="NCBI Taxonomy" id="2136097"/>
    <lineage>
        <taxon>Bacteria</taxon>
        <taxon>Thermotogati</taxon>
        <taxon>Deinococcota</taxon>
        <taxon>Deinococci</taxon>
        <taxon>Deinococcales</taxon>
        <taxon>Deinococcaceae</taxon>
        <taxon>Deinococcus</taxon>
    </lineage>
</organism>
<protein>
    <submittedName>
        <fullName evidence="2">Uncharacterized protein</fullName>
    </submittedName>
</protein>
<evidence type="ECO:0000313" key="3">
    <source>
        <dbReference type="Proteomes" id="UP001595803"/>
    </source>
</evidence>
<dbReference type="RefSeq" id="WP_322474819.1">
    <property type="nucleotide sequence ID" value="NZ_JBHRZG010000009.1"/>
</dbReference>
<keyword evidence="3" id="KW-1185">Reference proteome</keyword>
<sequence length="108" mass="11188">MTPTLAQRPPTPAPAAGRQVEPGDRTLRPIPDAQGAVQLIMPARCRHARCGLVVVPHGRGGQALDGVTHPPSGTLPDVIDAQGYVLLCNDSGRETRGSPVILTAIGTV</sequence>
<gene>
    <name evidence="2" type="ORF">ACFOSB_08690</name>
</gene>
<evidence type="ECO:0000256" key="1">
    <source>
        <dbReference type="SAM" id="MobiDB-lite"/>
    </source>
</evidence>
<reference evidence="3" key="1">
    <citation type="journal article" date="2019" name="Int. J. Syst. Evol. Microbiol.">
        <title>The Global Catalogue of Microorganisms (GCM) 10K type strain sequencing project: providing services to taxonomists for standard genome sequencing and annotation.</title>
        <authorList>
            <consortium name="The Broad Institute Genomics Platform"/>
            <consortium name="The Broad Institute Genome Sequencing Center for Infectious Disease"/>
            <person name="Wu L."/>
            <person name="Ma J."/>
        </authorList>
    </citation>
    <scope>NUCLEOTIDE SEQUENCE [LARGE SCALE GENOMIC DNA]</scope>
    <source>
        <strain evidence="3">CCTCC AB 2017081</strain>
    </source>
</reference>